<evidence type="ECO:0000256" key="4">
    <source>
        <dbReference type="ARBA" id="ARBA00011738"/>
    </source>
</evidence>
<dbReference type="Pfam" id="PF05721">
    <property type="entry name" value="PhyH"/>
    <property type="match status" value="1"/>
</dbReference>
<keyword evidence="5" id="KW-0479">Metal-binding</keyword>
<keyword evidence="7" id="KW-0560">Oxidoreductase</keyword>
<dbReference type="Proteomes" id="UP000318313">
    <property type="component" value="Chromosome"/>
</dbReference>
<dbReference type="EC" id="1.14.11.55" evidence="10"/>
<evidence type="ECO:0000256" key="2">
    <source>
        <dbReference type="ARBA" id="ARBA00004063"/>
    </source>
</evidence>
<evidence type="ECO:0000256" key="8">
    <source>
        <dbReference type="ARBA" id="ARBA00023004"/>
    </source>
</evidence>
<evidence type="ECO:0000256" key="1">
    <source>
        <dbReference type="ARBA" id="ARBA00001954"/>
    </source>
</evidence>
<evidence type="ECO:0000313" key="12">
    <source>
        <dbReference type="Proteomes" id="UP000318313"/>
    </source>
</evidence>
<evidence type="ECO:0000256" key="9">
    <source>
        <dbReference type="ARBA" id="ARBA00049228"/>
    </source>
</evidence>
<keyword evidence="8" id="KW-0408">Iron</keyword>
<comment type="similarity">
    <text evidence="3">Belongs to the PhyH family. EctD subfamily.</text>
</comment>
<dbReference type="Gene3D" id="2.60.120.620">
    <property type="entry name" value="q2cbj1_9rhob like domain"/>
    <property type="match status" value="1"/>
</dbReference>
<dbReference type="PANTHER" id="PTHR20883:SF48">
    <property type="entry name" value="ECTOINE DIOXYGENASE"/>
    <property type="match status" value="1"/>
</dbReference>
<evidence type="ECO:0000313" key="11">
    <source>
        <dbReference type="EMBL" id="QDV52616.1"/>
    </source>
</evidence>
<reference evidence="11 12" key="1">
    <citation type="submission" date="2019-03" db="EMBL/GenBank/DDBJ databases">
        <title>Deep-cultivation of Planctomycetes and their phenomic and genomic characterization uncovers novel biology.</title>
        <authorList>
            <person name="Wiegand S."/>
            <person name="Jogler M."/>
            <person name="Boedeker C."/>
            <person name="Pinto D."/>
            <person name="Vollmers J."/>
            <person name="Rivas-Marin E."/>
            <person name="Kohn T."/>
            <person name="Peeters S.H."/>
            <person name="Heuer A."/>
            <person name="Rast P."/>
            <person name="Oberbeckmann S."/>
            <person name="Bunk B."/>
            <person name="Jeske O."/>
            <person name="Meyerdierks A."/>
            <person name="Storesund J.E."/>
            <person name="Kallscheuer N."/>
            <person name="Luecker S."/>
            <person name="Lage O.M."/>
            <person name="Pohl T."/>
            <person name="Merkel B.J."/>
            <person name="Hornburger P."/>
            <person name="Mueller R.-W."/>
            <person name="Bruemmer F."/>
            <person name="Labrenz M."/>
            <person name="Spormann A.M."/>
            <person name="Op den Camp H."/>
            <person name="Overmann J."/>
            <person name="Amann R."/>
            <person name="Jetten M.S.M."/>
            <person name="Mascher T."/>
            <person name="Medema M.H."/>
            <person name="Devos D.P."/>
            <person name="Kaster A.-K."/>
            <person name="Ovreas L."/>
            <person name="Rohde M."/>
            <person name="Galperin M.Y."/>
            <person name="Jogler C."/>
        </authorList>
    </citation>
    <scope>NUCLEOTIDE SEQUENCE [LARGE SCALE GENOMIC DNA]</scope>
    <source>
        <strain evidence="11 12">Enr17</strain>
    </source>
</reference>
<sequence>MTARTTPAATTNFEDLYPSRVKSYPETLDRQDPVVYGTAQDGPLTEEQLNQYERDGFLILPAFFSDHEVAAFRAELSALRDCQETKQKPEAILEPDHSELRSLFSVHRPEISPLFSKVASDKRIVQMTNQILGSEVYIHQSRVNLKPGFAGKEFFWHSDFETWHVEDGMPRMRAVSCSLLLDQNDEFNAPLMLVPGSQQEYIACVGETPDDHYQNSLRRQEVGIPDHQSLDEMVNQYGIVQGVGPAGSILLFDCNIMHGSNSNITPLPRSNLFFVYNSTSNYLVQPFGNQNQRPEFIASREDCEPIVPQTITHD</sequence>
<dbReference type="KEGG" id="gfm:Enr17x_46790"/>
<proteinExistence type="inferred from homology"/>
<organism evidence="11 12">
    <name type="scientific">Gimesia fumaroli</name>
    <dbReference type="NCBI Taxonomy" id="2527976"/>
    <lineage>
        <taxon>Bacteria</taxon>
        <taxon>Pseudomonadati</taxon>
        <taxon>Planctomycetota</taxon>
        <taxon>Planctomycetia</taxon>
        <taxon>Planctomycetales</taxon>
        <taxon>Planctomycetaceae</taxon>
        <taxon>Gimesia</taxon>
    </lineage>
</organism>
<evidence type="ECO:0000256" key="3">
    <source>
        <dbReference type="ARBA" id="ARBA00007851"/>
    </source>
</evidence>
<gene>
    <name evidence="11" type="ORF">Enr17x_46790</name>
</gene>
<comment type="function">
    <text evidence="2">Involved in the biosynthesis of 5-hydroxyectoine, called compatible solute, which helps organisms to survive extreme osmotic stress by acting as a highly soluble organic osmolyte. Catalyzes the 2-oxoglutarate-dependent selective hydroxylation of L-ectoine to yield (4S,5S)-5-hydroxyectoine.</text>
</comment>
<keyword evidence="12" id="KW-1185">Reference proteome</keyword>
<dbReference type="AlphaFoldDB" id="A0A518IHP6"/>
<evidence type="ECO:0000256" key="6">
    <source>
        <dbReference type="ARBA" id="ARBA00022964"/>
    </source>
</evidence>
<dbReference type="GO" id="GO:0005506">
    <property type="term" value="F:iron ion binding"/>
    <property type="evidence" value="ECO:0007669"/>
    <property type="project" value="UniProtKB-ARBA"/>
</dbReference>
<accession>A0A518IHP6</accession>
<protein>
    <recommendedName>
        <fullName evidence="10">Ectoine hydroxylase</fullName>
        <ecNumber evidence="10">1.14.11.55</ecNumber>
    </recommendedName>
</protein>
<dbReference type="SUPFAM" id="SSF51197">
    <property type="entry name" value="Clavaminate synthase-like"/>
    <property type="match status" value="1"/>
</dbReference>
<evidence type="ECO:0000256" key="7">
    <source>
        <dbReference type="ARBA" id="ARBA00023002"/>
    </source>
</evidence>
<comment type="catalytic activity">
    <reaction evidence="9">
        <text>L-ectoine + 2-oxoglutarate + O2 = 5-hydroxyectoine + succinate + CO2</text>
        <dbReference type="Rhea" id="RHEA:45740"/>
        <dbReference type="ChEBI" id="CHEBI:15379"/>
        <dbReference type="ChEBI" id="CHEBI:16526"/>
        <dbReference type="ChEBI" id="CHEBI:16810"/>
        <dbReference type="ChEBI" id="CHEBI:30031"/>
        <dbReference type="ChEBI" id="CHEBI:58515"/>
        <dbReference type="ChEBI" id="CHEBI:85413"/>
        <dbReference type="EC" id="1.14.11.55"/>
    </reaction>
</comment>
<comment type="cofactor">
    <cofactor evidence="1">
        <name>Fe(2+)</name>
        <dbReference type="ChEBI" id="CHEBI:29033"/>
    </cofactor>
</comment>
<keyword evidence="6 11" id="KW-0223">Dioxygenase</keyword>
<name>A0A518IHP6_9PLAN</name>
<evidence type="ECO:0000256" key="10">
    <source>
        <dbReference type="NCBIfam" id="TIGR02408"/>
    </source>
</evidence>
<dbReference type="InterPro" id="IPR012774">
    <property type="entry name" value="EctD"/>
</dbReference>
<dbReference type="GO" id="GO:0016706">
    <property type="term" value="F:2-oxoglutarate-dependent dioxygenase activity"/>
    <property type="evidence" value="ECO:0007669"/>
    <property type="project" value="InterPro"/>
</dbReference>
<evidence type="ECO:0000256" key="5">
    <source>
        <dbReference type="ARBA" id="ARBA00022723"/>
    </source>
</evidence>
<comment type="subunit">
    <text evidence="4">Homodimer.</text>
</comment>
<dbReference type="NCBIfam" id="TIGR02408">
    <property type="entry name" value="ectoine_ThpD"/>
    <property type="match status" value="1"/>
</dbReference>
<dbReference type="InterPro" id="IPR008775">
    <property type="entry name" value="Phytyl_CoA_dOase-like"/>
</dbReference>
<dbReference type="OrthoDB" id="9791262at2"/>
<dbReference type="PANTHER" id="PTHR20883">
    <property type="entry name" value="PHYTANOYL-COA DIOXYGENASE DOMAIN CONTAINING 1"/>
    <property type="match status" value="1"/>
</dbReference>
<dbReference type="RefSeq" id="WP_145311915.1">
    <property type="nucleotide sequence ID" value="NZ_CP037452.1"/>
</dbReference>
<dbReference type="EMBL" id="CP037452">
    <property type="protein sequence ID" value="QDV52616.1"/>
    <property type="molecule type" value="Genomic_DNA"/>
</dbReference>